<gene>
    <name evidence="2" type="ORF">N7476_001743</name>
</gene>
<protein>
    <submittedName>
        <fullName evidence="2">Uncharacterized protein</fullName>
    </submittedName>
</protein>
<accession>A0A9W9QEA4</accession>
<reference evidence="2" key="2">
    <citation type="journal article" date="2023" name="IMA Fungus">
        <title>Comparative genomic study of the Penicillium genus elucidates a diverse pangenome and 15 lateral gene transfer events.</title>
        <authorList>
            <person name="Petersen C."/>
            <person name="Sorensen T."/>
            <person name="Nielsen M.R."/>
            <person name="Sondergaard T.E."/>
            <person name="Sorensen J.L."/>
            <person name="Fitzpatrick D.A."/>
            <person name="Frisvad J.C."/>
            <person name="Nielsen K.L."/>
        </authorList>
    </citation>
    <scope>NUCLEOTIDE SEQUENCE</scope>
    <source>
        <strain evidence="2">IBT 21472</strain>
    </source>
</reference>
<keyword evidence="3" id="KW-1185">Reference proteome</keyword>
<feature type="transmembrane region" description="Helical" evidence="1">
    <location>
        <begin position="37"/>
        <end position="61"/>
    </location>
</feature>
<reference evidence="2" key="1">
    <citation type="submission" date="2022-12" db="EMBL/GenBank/DDBJ databases">
        <authorList>
            <person name="Petersen C."/>
        </authorList>
    </citation>
    <scope>NUCLEOTIDE SEQUENCE</scope>
    <source>
        <strain evidence="2">IBT 21472</strain>
    </source>
</reference>
<evidence type="ECO:0000313" key="3">
    <source>
        <dbReference type="Proteomes" id="UP001147746"/>
    </source>
</evidence>
<sequence>MYHKKCFKLISSDYLGPFQKVVAFKCSVVDLHLMLHLAALAVAAFLVLNIGSSVCTTLLLLQSAATADAALDILNVGSSVITTLLVLHLAATTETAFLVLNIGSSVCTTLLLFQSAATSDAALDVLNLTASFTTLKQGRGSESQTGSHCEHKSRELHFGSYRLNGWVSR</sequence>
<evidence type="ECO:0000313" key="2">
    <source>
        <dbReference type="EMBL" id="KAJ5331960.1"/>
    </source>
</evidence>
<proteinExistence type="predicted"/>
<evidence type="ECO:0000256" key="1">
    <source>
        <dbReference type="SAM" id="Phobius"/>
    </source>
</evidence>
<keyword evidence="1" id="KW-0472">Membrane</keyword>
<dbReference type="EMBL" id="JAPZBO010000001">
    <property type="protein sequence ID" value="KAJ5331960.1"/>
    <property type="molecule type" value="Genomic_DNA"/>
</dbReference>
<comment type="caution">
    <text evidence="2">The sequence shown here is derived from an EMBL/GenBank/DDBJ whole genome shotgun (WGS) entry which is preliminary data.</text>
</comment>
<feature type="transmembrane region" description="Helical" evidence="1">
    <location>
        <begin position="73"/>
        <end position="90"/>
    </location>
</feature>
<organism evidence="2 3">
    <name type="scientific">Penicillium atrosanguineum</name>
    <dbReference type="NCBI Taxonomy" id="1132637"/>
    <lineage>
        <taxon>Eukaryota</taxon>
        <taxon>Fungi</taxon>
        <taxon>Dikarya</taxon>
        <taxon>Ascomycota</taxon>
        <taxon>Pezizomycotina</taxon>
        <taxon>Eurotiomycetes</taxon>
        <taxon>Eurotiomycetidae</taxon>
        <taxon>Eurotiales</taxon>
        <taxon>Aspergillaceae</taxon>
        <taxon>Penicillium</taxon>
    </lineage>
</organism>
<dbReference type="AlphaFoldDB" id="A0A9W9QEA4"/>
<dbReference type="Proteomes" id="UP001147746">
    <property type="component" value="Unassembled WGS sequence"/>
</dbReference>
<feature type="transmembrane region" description="Helical" evidence="1">
    <location>
        <begin position="96"/>
        <end position="113"/>
    </location>
</feature>
<keyword evidence="1" id="KW-1133">Transmembrane helix</keyword>
<keyword evidence="1" id="KW-0812">Transmembrane</keyword>
<name>A0A9W9QEA4_9EURO</name>